<dbReference type="Proteomes" id="UP000002008">
    <property type="component" value="Chromosome"/>
</dbReference>
<dbReference type="InterPro" id="IPR015424">
    <property type="entry name" value="PyrdxlP-dep_Trfase"/>
</dbReference>
<dbReference type="PANTHER" id="PTHR48097">
    <property type="entry name" value="L-THREONINE ALDOLASE-RELATED"/>
    <property type="match status" value="1"/>
</dbReference>
<dbReference type="InterPro" id="IPR015422">
    <property type="entry name" value="PyrdxlP-dep_Trfase_small"/>
</dbReference>
<dbReference type="FunFam" id="3.90.1150.10:FF:000041">
    <property type="entry name" value="Low-specificity L-threonine aldolase"/>
    <property type="match status" value="1"/>
</dbReference>
<dbReference type="InterPro" id="IPR001597">
    <property type="entry name" value="ArAA_b-elim_lyase/Thr_aldolase"/>
</dbReference>
<feature type="modified residue" description="N6-(pyridoxal phosphate)lysine" evidence="5">
    <location>
        <position position="215"/>
    </location>
</feature>
<dbReference type="CDD" id="cd06502">
    <property type="entry name" value="TA_like"/>
    <property type="match status" value="1"/>
</dbReference>
<evidence type="ECO:0000256" key="5">
    <source>
        <dbReference type="PIRSR" id="PIRSR017617-1"/>
    </source>
</evidence>
<evidence type="ECO:0000256" key="4">
    <source>
        <dbReference type="ARBA" id="ARBA00023239"/>
    </source>
</evidence>
<dbReference type="GO" id="GO:0006545">
    <property type="term" value="P:glycine biosynthetic process"/>
    <property type="evidence" value="ECO:0000318"/>
    <property type="project" value="GO_Central"/>
</dbReference>
<accession>A9WIR6</accession>
<dbReference type="KEGG" id="cau:Caur_2587"/>
<protein>
    <submittedName>
        <fullName evidence="7">Threonine aldolase</fullName>
        <ecNumber evidence="7">4.1.2.5</ecNumber>
    </submittedName>
</protein>
<evidence type="ECO:0000313" key="8">
    <source>
        <dbReference type="Proteomes" id="UP000002008"/>
    </source>
</evidence>
<dbReference type="GO" id="GO:0005829">
    <property type="term" value="C:cytosol"/>
    <property type="evidence" value="ECO:0000318"/>
    <property type="project" value="GO_Central"/>
</dbReference>
<evidence type="ECO:0000259" key="6">
    <source>
        <dbReference type="Pfam" id="PF01212"/>
    </source>
</evidence>
<dbReference type="HOGENOM" id="CLU_029381_0_2_0"/>
<dbReference type="EnsemblBacteria" id="ABY35793">
    <property type="protein sequence ID" value="ABY35793"/>
    <property type="gene ID" value="Caur_2587"/>
</dbReference>
<keyword evidence="8" id="KW-1185">Reference proteome</keyword>
<keyword evidence="3" id="KW-0663">Pyridoxal phosphate</keyword>
<dbReference type="SUPFAM" id="SSF53383">
    <property type="entry name" value="PLP-dependent transferases"/>
    <property type="match status" value="1"/>
</dbReference>
<evidence type="ECO:0000313" key="7">
    <source>
        <dbReference type="EMBL" id="ABY35793.1"/>
    </source>
</evidence>
<dbReference type="InterPro" id="IPR015421">
    <property type="entry name" value="PyrdxlP-dep_Trfase_major"/>
</dbReference>
<dbReference type="eggNOG" id="COG2008">
    <property type="taxonomic scope" value="Bacteria"/>
</dbReference>
<comment type="cofactor">
    <cofactor evidence="1">
        <name>pyridoxal 5'-phosphate</name>
        <dbReference type="ChEBI" id="CHEBI:597326"/>
    </cofactor>
</comment>
<comment type="similarity">
    <text evidence="2">Belongs to the threonine aldolase family.</text>
</comment>
<dbReference type="AlphaFoldDB" id="A9WIR6"/>
<evidence type="ECO:0000256" key="3">
    <source>
        <dbReference type="ARBA" id="ARBA00022898"/>
    </source>
</evidence>
<reference evidence="8" key="1">
    <citation type="journal article" date="2011" name="BMC Genomics">
        <title>Complete genome sequence of the filamentous anoxygenic phototrophic bacterium Chloroflexus aurantiacus.</title>
        <authorList>
            <person name="Tang K.H."/>
            <person name="Barry K."/>
            <person name="Chertkov O."/>
            <person name="Dalin E."/>
            <person name="Han C.S."/>
            <person name="Hauser L.J."/>
            <person name="Honchak B.M."/>
            <person name="Karbach L.E."/>
            <person name="Land M.L."/>
            <person name="Lapidus A."/>
            <person name="Larimer F.W."/>
            <person name="Mikhailova N."/>
            <person name="Pitluck S."/>
            <person name="Pierson B.K."/>
            <person name="Blankenship R.E."/>
        </authorList>
    </citation>
    <scope>NUCLEOTIDE SEQUENCE [LARGE SCALE GENOMIC DNA]</scope>
    <source>
        <strain evidence="8">ATCC 29366 / DSM 635 / J-10-fl</strain>
    </source>
</reference>
<dbReference type="InterPro" id="IPR023603">
    <property type="entry name" value="Low_specificity_L-TA-like"/>
</dbReference>
<dbReference type="RefSeq" id="WP_012258446.1">
    <property type="nucleotide sequence ID" value="NC_010175.1"/>
</dbReference>
<name>A9WIR6_CHLAA</name>
<dbReference type="STRING" id="324602.Caur_2587"/>
<evidence type="ECO:0000256" key="1">
    <source>
        <dbReference type="ARBA" id="ARBA00001933"/>
    </source>
</evidence>
<dbReference type="NCBIfam" id="NF007825">
    <property type="entry name" value="PRK10534.1"/>
    <property type="match status" value="1"/>
</dbReference>
<dbReference type="Gene3D" id="3.90.1150.10">
    <property type="entry name" value="Aspartate Aminotransferase, domain 1"/>
    <property type="match status" value="1"/>
</dbReference>
<organism evidence="7 8">
    <name type="scientific">Chloroflexus aurantiacus (strain ATCC 29366 / DSM 635 / J-10-fl)</name>
    <dbReference type="NCBI Taxonomy" id="324602"/>
    <lineage>
        <taxon>Bacteria</taxon>
        <taxon>Bacillati</taxon>
        <taxon>Chloroflexota</taxon>
        <taxon>Chloroflexia</taxon>
        <taxon>Chloroflexales</taxon>
        <taxon>Chloroflexineae</taxon>
        <taxon>Chloroflexaceae</taxon>
        <taxon>Chloroflexus</taxon>
    </lineage>
</organism>
<gene>
    <name evidence="7" type="ordered locus">Caur_2587</name>
</gene>
<dbReference type="Pfam" id="PF01212">
    <property type="entry name" value="Beta_elim_lyase"/>
    <property type="match status" value="1"/>
</dbReference>
<dbReference type="PANTHER" id="PTHR48097:SF9">
    <property type="entry name" value="L-THREONINE ALDOLASE"/>
    <property type="match status" value="1"/>
</dbReference>
<dbReference type="GO" id="GO:0008732">
    <property type="term" value="F:L-allo-threonine aldolase activity"/>
    <property type="evidence" value="ECO:0000318"/>
    <property type="project" value="GO_Central"/>
</dbReference>
<dbReference type="Gene3D" id="3.40.640.10">
    <property type="entry name" value="Type I PLP-dependent aspartate aminotransferase-like (Major domain)"/>
    <property type="match status" value="1"/>
</dbReference>
<dbReference type="EMBL" id="CP000909">
    <property type="protein sequence ID" value="ABY35793.1"/>
    <property type="molecule type" value="Genomic_DNA"/>
</dbReference>
<dbReference type="NCBIfam" id="NF041359">
    <property type="entry name" value="GntG_guanitoxin"/>
    <property type="match status" value="1"/>
</dbReference>
<feature type="domain" description="Aromatic amino acid beta-eliminating lyase/threonine aldolase" evidence="6">
    <location>
        <begin position="17"/>
        <end position="300"/>
    </location>
</feature>
<sequence>MQGYALPLADPLPDRIDLRSDTVTLPSPAMRAAMSAAALGDDVYGEDPTVNELERLAAERVGKEAAVLVVSGTMGNLAAMLAHCQRGQRVILGNESHIYHYEAGGASALGGLIYHPLSTDPNGCIDLAELAEAATTIDDAHFAPPGVICLENTHNRRGGVVLTPDYLAQVRRIANDHSLPVHLDGARIFNAAVALGVPVTDLTRHVDTVMFCLSKGLSAPVGSLVAGPADVIARVRRVRKMLGGGMRQAGVIAAAGIVALTEMVDRLAEDHTNARLLAAGLAELPGIQIDLSKVQTNIVRFTFVHPRLSVEAFLAALRKRGILMGSMSNTSIRAVTHYGIEAAHIEQVVSAAAEILA</sequence>
<dbReference type="FunFam" id="3.40.640.10:FF:000030">
    <property type="entry name" value="Low-specificity L-threonine aldolase"/>
    <property type="match status" value="1"/>
</dbReference>
<proteinExistence type="inferred from homology"/>
<dbReference type="EC" id="4.1.2.5" evidence="7"/>
<keyword evidence="4 7" id="KW-0456">Lyase</keyword>
<dbReference type="InParanoid" id="A9WIR6"/>
<dbReference type="PATRIC" id="fig|324602.8.peg.2915"/>
<dbReference type="GO" id="GO:0006567">
    <property type="term" value="P:L-threonine catabolic process"/>
    <property type="evidence" value="ECO:0000318"/>
    <property type="project" value="GO_Central"/>
</dbReference>
<dbReference type="PIRSF" id="PIRSF017617">
    <property type="entry name" value="Thr_aldolase"/>
    <property type="match status" value="1"/>
</dbReference>
<evidence type="ECO:0000256" key="2">
    <source>
        <dbReference type="ARBA" id="ARBA00006966"/>
    </source>
</evidence>